<keyword evidence="3" id="KW-0862">Zinc</keyword>
<organism evidence="6 7">
    <name type="scientific">Forsythia ovata</name>
    <dbReference type="NCBI Taxonomy" id="205694"/>
    <lineage>
        <taxon>Eukaryota</taxon>
        <taxon>Viridiplantae</taxon>
        <taxon>Streptophyta</taxon>
        <taxon>Embryophyta</taxon>
        <taxon>Tracheophyta</taxon>
        <taxon>Spermatophyta</taxon>
        <taxon>Magnoliopsida</taxon>
        <taxon>eudicotyledons</taxon>
        <taxon>Gunneridae</taxon>
        <taxon>Pentapetalae</taxon>
        <taxon>asterids</taxon>
        <taxon>lamiids</taxon>
        <taxon>Lamiales</taxon>
        <taxon>Oleaceae</taxon>
        <taxon>Forsythieae</taxon>
        <taxon>Forsythia</taxon>
    </lineage>
</organism>
<reference evidence="7" key="1">
    <citation type="submission" date="2024-07" db="EMBL/GenBank/DDBJ databases">
        <title>Two chromosome-level genome assemblies of Korean endemic species Abeliophyllum distichum and Forsythia ovata (Oleaceae).</title>
        <authorList>
            <person name="Jang H."/>
        </authorList>
    </citation>
    <scope>NUCLEOTIDE SEQUENCE [LARGE SCALE GENOMIC DNA]</scope>
</reference>
<dbReference type="PROSITE" id="PS50089">
    <property type="entry name" value="ZF_RING_2"/>
    <property type="match status" value="1"/>
</dbReference>
<dbReference type="SUPFAM" id="SSF57850">
    <property type="entry name" value="RING/U-box"/>
    <property type="match status" value="1"/>
</dbReference>
<dbReference type="Gene3D" id="3.30.40.10">
    <property type="entry name" value="Zinc/RING finger domain, C3HC4 (zinc finger)"/>
    <property type="match status" value="1"/>
</dbReference>
<dbReference type="SMART" id="SM00184">
    <property type="entry name" value="RING"/>
    <property type="match status" value="1"/>
</dbReference>
<evidence type="ECO:0000256" key="3">
    <source>
        <dbReference type="ARBA" id="ARBA00022833"/>
    </source>
</evidence>
<sequence>MPTPRHDNVIHFLLSNFLSHYNPNPPHPLFSSQPAHQKVFGKMPQSVVLKYIVLIATQLKWAWDYLLYQSFFQPYGIVLPEYVDDLSVTCYQNSAENGNTVECAVCLCKIDDGDEIRELSCNHLFHRVCLDRWLGYGHVTCPLCRNNVKPPRLATDSHQEVISINFCATRSRDRCTLWLR</sequence>
<gene>
    <name evidence="6" type="ORF">Fot_15554</name>
</gene>
<evidence type="ECO:0000313" key="7">
    <source>
        <dbReference type="Proteomes" id="UP001604277"/>
    </source>
</evidence>
<keyword evidence="7" id="KW-1185">Reference proteome</keyword>
<name>A0ABD1W9T2_9LAMI</name>
<dbReference type="GO" id="GO:0008270">
    <property type="term" value="F:zinc ion binding"/>
    <property type="evidence" value="ECO:0007669"/>
    <property type="project" value="UniProtKB-KW"/>
</dbReference>
<accession>A0ABD1W9T2</accession>
<evidence type="ECO:0000256" key="2">
    <source>
        <dbReference type="ARBA" id="ARBA00022771"/>
    </source>
</evidence>
<comment type="caution">
    <text evidence="6">The sequence shown here is derived from an EMBL/GenBank/DDBJ whole genome shotgun (WGS) entry which is preliminary data.</text>
</comment>
<dbReference type="CDD" id="cd16448">
    <property type="entry name" value="RING-H2"/>
    <property type="match status" value="1"/>
</dbReference>
<keyword evidence="1" id="KW-0479">Metal-binding</keyword>
<evidence type="ECO:0000259" key="5">
    <source>
        <dbReference type="PROSITE" id="PS50089"/>
    </source>
</evidence>
<dbReference type="EMBL" id="JBFOLJ010000004">
    <property type="protein sequence ID" value="KAL2546321.1"/>
    <property type="molecule type" value="Genomic_DNA"/>
</dbReference>
<dbReference type="InterPro" id="IPR013083">
    <property type="entry name" value="Znf_RING/FYVE/PHD"/>
</dbReference>
<keyword evidence="2 4" id="KW-0863">Zinc-finger</keyword>
<evidence type="ECO:0000313" key="6">
    <source>
        <dbReference type="EMBL" id="KAL2546321.1"/>
    </source>
</evidence>
<dbReference type="PANTHER" id="PTHR45969:SF55">
    <property type="entry name" value="OS07G0686300 PROTEIN"/>
    <property type="match status" value="1"/>
</dbReference>
<protein>
    <submittedName>
        <fullName evidence="6">E3 ubiquitin-protein ligase</fullName>
    </submittedName>
</protein>
<dbReference type="PANTHER" id="PTHR45969">
    <property type="entry name" value="RING ZINC FINGER PROTEIN-RELATED"/>
    <property type="match status" value="1"/>
</dbReference>
<evidence type="ECO:0000256" key="1">
    <source>
        <dbReference type="ARBA" id="ARBA00022723"/>
    </source>
</evidence>
<dbReference type="AlphaFoldDB" id="A0ABD1W9T2"/>
<feature type="domain" description="RING-type" evidence="5">
    <location>
        <begin position="103"/>
        <end position="145"/>
    </location>
</feature>
<dbReference type="Proteomes" id="UP001604277">
    <property type="component" value="Unassembled WGS sequence"/>
</dbReference>
<proteinExistence type="predicted"/>
<evidence type="ECO:0000256" key="4">
    <source>
        <dbReference type="PROSITE-ProRule" id="PRU00175"/>
    </source>
</evidence>
<dbReference type="Pfam" id="PF13639">
    <property type="entry name" value="zf-RING_2"/>
    <property type="match status" value="1"/>
</dbReference>
<dbReference type="InterPro" id="IPR001841">
    <property type="entry name" value="Znf_RING"/>
</dbReference>